<sequence length="168" mass="18313">MSFFQRPSQQQQQPQQPQYQQQVPASSSSVPALNVAPAAPQQSYYQQQQPQHDQHQHQQQQQQQQQQLMLAAAEPTIFQKLSQGAMMGVAVGATMGFLGAGFQILRAGPGPRGVMGTLSQSMLAMGATFGAIMSIGSVIRTEGRDEARWIEAARRRPPLILPASARTT</sequence>
<evidence type="ECO:0008006" key="10">
    <source>
        <dbReference type="Google" id="ProtNLM"/>
    </source>
</evidence>
<dbReference type="AlphaFoldDB" id="A0A8X7T4K6"/>
<dbReference type="GO" id="GO:0030150">
    <property type="term" value="P:protein import into mitochondrial matrix"/>
    <property type="evidence" value="ECO:0007669"/>
    <property type="project" value="TreeGrafter"/>
</dbReference>
<dbReference type="Proteomes" id="UP000078113">
    <property type="component" value="Unassembled WGS sequence"/>
</dbReference>
<comment type="similarity">
    <text evidence="2">Belongs to the MGR2 family.</text>
</comment>
<dbReference type="SMART" id="SM01378">
    <property type="entry name" value="Romo1"/>
    <property type="match status" value="1"/>
</dbReference>
<dbReference type="EMBL" id="LWDG02000137">
    <property type="protein sequence ID" value="KAE8268662.1"/>
    <property type="molecule type" value="Genomic_DNA"/>
</dbReference>
<evidence type="ECO:0000256" key="6">
    <source>
        <dbReference type="SAM" id="MobiDB-lite"/>
    </source>
</evidence>
<dbReference type="PANTHER" id="PTHR28525:SF1">
    <property type="entry name" value="REACTIVE OXYGEN SPECIES MODULATOR 1"/>
    <property type="match status" value="1"/>
</dbReference>
<keyword evidence="4 7" id="KW-1133">Transmembrane helix</keyword>
<comment type="caution">
    <text evidence="8">The sequence shown here is derived from an EMBL/GenBank/DDBJ whole genome shotgun (WGS) entry which is preliminary data.</text>
</comment>
<proteinExistence type="inferred from homology"/>
<feature type="region of interest" description="Disordered" evidence="6">
    <location>
        <begin position="1"/>
        <end position="67"/>
    </location>
</feature>
<evidence type="ECO:0000256" key="2">
    <source>
        <dbReference type="ARBA" id="ARBA00007839"/>
    </source>
</evidence>
<keyword evidence="5 7" id="KW-0472">Membrane</keyword>
<evidence type="ECO:0000256" key="3">
    <source>
        <dbReference type="ARBA" id="ARBA00022692"/>
    </source>
</evidence>
<evidence type="ECO:0000313" key="9">
    <source>
        <dbReference type="Proteomes" id="UP000078113"/>
    </source>
</evidence>
<feature type="transmembrane region" description="Helical" evidence="7">
    <location>
        <begin position="85"/>
        <end position="105"/>
    </location>
</feature>
<protein>
    <recommendedName>
        <fullName evidence="10">Protein MGR2</fullName>
    </recommendedName>
</protein>
<dbReference type="InterPro" id="IPR018450">
    <property type="entry name" value="Romo1/Mgr2"/>
</dbReference>
<comment type="subcellular location">
    <subcellularLocation>
        <location evidence="1">Membrane</location>
    </subcellularLocation>
</comment>
<evidence type="ECO:0000256" key="7">
    <source>
        <dbReference type="SAM" id="Phobius"/>
    </source>
</evidence>
<gene>
    <name evidence="8" type="ORF">A4X09_0g3686</name>
</gene>
<dbReference type="GO" id="GO:0005744">
    <property type="term" value="C:TIM23 mitochondrial import inner membrane translocase complex"/>
    <property type="evidence" value="ECO:0007669"/>
    <property type="project" value="TreeGrafter"/>
</dbReference>
<organism evidence="8 9">
    <name type="scientific">Tilletia walkeri</name>
    <dbReference type="NCBI Taxonomy" id="117179"/>
    <lineage>
        <taxon>Eukaryota</taxon>
        <taxon>Fungi</taxon>
        <taxon>Dikarya</taxon>
        <taxon>Basidiomycota</taxon>
        <taxon>Ustilaginomycotina</taxon>
        <taxon>Exobasidiomycetes</taxon>
        <taxon>Tilletiales</taxon>
        <taxon>Tilletiaceae</taxon>
        <taxon>Tilletia</taxon>
    </lineage>
</organism>
<evidence type="ECO:0000313" key="8">
    <source>
        <dbReference type="EMBL" id="KAE8268662.1"/>
    </source>
</evidence>
<keyword evidence="3 7" id="KW-0812">Transmembrane</keyword>
<evidence type="ECO:0000256" key="4">
    <source>
        <dbReference type="ARBA" id="ARBA00022989"/>
    </source>
</evidence>
<name>A0A8X7T4K6_9BASI</name>
<dbReference type="GO" id="GO:0045039">
    <property type="term" value="P:protein insertion into mitochondrial inner membrane"/>
    <property type="evidence" value="ECO:0007669"/>
    <property type="project" value="TreeGrafter"/>
</dbReference>
<dbReference type="Pfam" id="PF10247">
    <property type="entry name" value="Romo1"/>
    <property type="match status" value="1"/>
</dbReference>
<dbReference type="PANTHER" id="PTHR28525">
    <property type="entry name" value="REACTIVE OXYGEN SPECIES MODULATOR 1"/>
    <property type="match status" value="1"/>
</dbReference>
<keyword evidence="9" id="KW-1185">Reference proteome</keyword>
<evidence type="ECO:0000256" key="1">
    <source>
        <dbReference type="ARBA" id="ARBA00004370"/>
    </source>
</evidence>
<feature type="transmembrane region" description="Helical" evidence="7">
    <location>
        <begin position="117"/>
        <end position="139"/>
    </location>
</feature>
<evidence type="ECO:0000256" key="5">
    <source>
        <dbReference type="ARBA" id="ARBA00023136"/>
    </source>
</evidence>
<accession>A0A8X7T4K6</accession>
<reference evidence="8" key="1">
    <citation type="submission" date="2016-04" db="EMBL/GenBank/DDBJ databases">
        <authorList>
            <person name="Nguyen H.D."/>
            <person name="Samba Siva P."/>
            <person name="Cullis J."/>
            <person name="Levesque C.A."/>
            <person name="Hambleton S."/>
        </authorList>
    </citation>
    <scope>NUCLEOTIDE SEQUENCE</scope>
    <source>
        <strain evidence="8">DAOMC 236422</strain>
    </source>
</reference>
<reference evidence="8" key="2">
    <citation type="journal article" date="2019" name="IMA Fungus">
        <title>Genome sequencing and comparison of five Tilletia species to identify candidate genes for the detection of regulated species infecting wheat.</title>
        <authorList>
            <person name="Nguyen H.D.T."/>
            <person name="Sultana T."/>
            <person name="Kesanakurti P."/>
            <person name="Hambleton S."/>
        </authorList>
    </citation>
    <scope>NUCLEOTIDE SEQUENCE</scope>
    <source>
        <strain evidence="8">DAOMC 236422</strain>
    </source>
</reference>